<feature type="transmembrane region" description="Helical" evidence="8">
    <location>
        <begin position="176"/>
        <end position="202"/>
    </location>
</feature>
<feature type="transmembrane region" description="Helical" evidence="8">
    <location>
        <begin position="21"/>
        <end position="40"/>
    </location>
</feature>
<dbReference type="InterPro" id="IPR013525">
    <property type="entry name" value="ABC2_TM"/>
</dbReference>
<dbReference type="InterPro" id="IPR047817">
    <property type="entry name" value="ABC2_TM_bact-type"/>
</dbReference>
<keyword evidence="5 8" id="KW-0812">Transmembrane</keyword>
<evidence type="ECO:0000256" key="4">
    <source>
        <dbReference type="ARBA" id="ARBA00022475"/>
    </source>
</evidence>
<evidence type="ECO:0000259" key="9">
    <source>
        <dbReference type="PROSITE" id="PS51012"/>
    </source>
</evidence>
<keyword evidence="11" id="KW-1185">Reference proteome</keyword>
<feature type="transmembrane region" description="Helical" evidence="8">
    <location>
        <begin position="258"/>
        <end position="282"/>
    </location>
</feature>
<feature type="domain" description="ABC transmembrane type-2" evidence="9">
    <location>
        <begin position="128"/>
        <end position="371"/>
    </location>
</feature>
<dbReference type="GO" id="GO:0140359">
    <property type="term" value="F:ABC-type transporter activity"/>
    <property type="evidence" value="ECO:0007669"/>
    <property type="project" value="InterPro"/>
</dbReference>
<comment type="caution">
    <text evidence="10">The sequence shown here is derived from an EMBL/GenBank/DDBJ whole genome shotgun (WGS) entry which is preliminary data.</text>
</comment>
<feature type="transmembrane region" description="Helical" evidence="8">
    <location>
        <begin position="350"/>
        <end position="368"/>
    </location>
</feature>
<organism evidence="10 11">
    <name type="scientific">Prolixibacter bellariivorans</name>
    <dbReference type="NCBI Taxonomy" id="314319"/>
    <lineage>
        <taxon>Bacteria</taxon>
        <taxon>Pseudomonadati</taxon>
        <taxon>Bacteroidota</taxon>
        <taxon>Bacteroidia</taxon>
        <taxon>Marinilabiliales</taxon>
        <taxon>Prolixibacteraceae</taxon>
        <taxon>Prolixibacter</taxon>
    </lineage>
</organism>
<feature type="transmembrane region" description="Helical" evidence="8">
    <location>
        <begin position="289"/>
        <end position="310"/>
    </location>
</feature>
<evidence type="ECO:0000256" key="5">
    <source>
        <dbReference type="ARBA" id="ARBA00022692"/>
    </source>
</evidence>
<accession>A0A5M4AVM2</accession>
<dbReference type="GO" id="GO:0005886">
    <property type="term" value="C:plasma membrane"/>
    <property type="evidence" value="ECO:0007669"/>
    <property type="project" value="UniProtKB-SubCell"/>
</dbReference>
<dbReference type="Pfam" id="PF12698">
    <property type="entry name" value="ABC2_membrane_3"/>
    <property type="match status" value="1"/>
</dbReference>
<evidence type="ECO:0000256" key="8">
    <source>
        <dbReference type="SAM" id="Phobius"/>
    </source>
</evidence>
<keyword evidence="3" id="KW-0813">Transport</keyword>
<feature type="transmembrane region" description="Helical" evidence="8">
    <location>
        <begin position="223"/>
        <end position="246"/>
    </location>
</feature>
<protein>
    <submittedName>
        <fullName evidence="10">ABC transporter permease</fullName>
    </submittedName>
</protein>
<reference evidence="10 11" key="1">
    <citation type="submission" date="2019-10" db="EMBL/GenBank/DDBJ databases">
        <title>Prolixibacter strains distinguished by the presence of nitrate reductase genes were adept at nitrate-dependent anaerobic corrosion of metallic iron and carbon steel.</title>
        <authorList>
            <person name="Iino T."/>
            <person name="Shono N."/>
            <person name="Ito K."/>
            <person name="Nakamura R."/>
            <person name="Sueoka K."/>
            <person name="Harayama S."/>
            <person name="Ohkuma M."/>
        </authorList>
    </citation>
    <scope>NUCLEOTIDE SEQUENCE [LARGE SCALE GENOMIC DNA]</scope>
    <source>
        <strain evidence="10 11">JCM 13498</strain>
    </source>
</reference>
<dbReference type="PANTHER" id="PTHR30294:SF29">
    <property type="entry name" value="MULTIDRUG ABC TRANSPORTER PERMEASE YBHS-RELATED"/>
    <property type="match status" value="1"/>
</dbReference>
<dbReference type="EMBL" id="BLAX01000001">
    <property type="protein sequence ID" value="GET31980.1"/>
    <property type="molecule type" value="Genomic_DNA"/>
</dbReference>
<evidence type="ECO:0000256" key="1">
    <source>
        <dbReference type="ARBA" id="ARBA00004651"/>
    </source>
</evidence>
<keyword evidence="4" id="KW-1003">Cell membrane</keyword>
<evidence type="ECO:0000313" key="10">
    <source>
        <dbReference type="EMBL" id="GET31980.1"/>
    </source>
</evidence>
<comment type="subcellular location">
    <subcellularLocation>
        <location evidence="1">Cell membrane</location>
        <topology evidence="1">Multi-pass membrane protein</topology>
    </subcellularLocation>
</comment>
<evidence type="ECO:0000256" key="6">
    <source>
        <dbReference type="ARBA" id="ARBA00022989"/>
    </source>
</evidence>
<dbReference type="PROSITE" id="PS51012">
    <property type="entry name" value="ABC_TM2"/>
    <property type="match status" value="1"/>
</dbReference>
<dbReference type="PANTHER" id="PTHR30294">
    <property type="entry name" value="MEMBRANE COMPONENT OF ABC TRANSPORTER YHHJ-RELATED"/>
    <property type="match status" value="1"/>
</dbReference>
<comment type="similarity">
    <text evidence="2">Belongs to the ABC-2 integral membrane protein family.</text>
</comment>
<keyword evidence="6 8" id="KW-1133">Transmembrane helix</keyword>
<proteinExistence type="inferred from homology"/>
<dbReference type="InterPro" id="IPR051449">
    <property type="entry name" value="ABC-2_transporter_component"/>
</dbReference>
<name>A0A5M4AVM2_9BACT</name>
<dbReference type="RefSeq" id="WP_025863503.1">
    <property type="nucleotide sequence ID" value="NZ_BLAX01000001.1"/>
</dbReference>
<dbReference type="Proteomes" id="UP000391834">
    <property type="component" value="Unassembled WGS sequence"/>
</dbReference>
<evidence type="ECO:0000256" key="7">
    <source>
        <dbReference type="ARBA" id="ARBA00023136"/>
    </source>
</evidence>
<dbReference type="AlphaFoldDB" id="A0A5M4AVM2"/>
<evidence type="ECO:0000256" key="3">
    <source>
        <dbReference type="ARBA" id="ARBA00022448"/>
    </source>
</evidence>
<sequence>MKILRYLLQKEFIQILRNKSMWPVIFVMPIVQMLILVNAATLELKKADVYIVDQDMSDASRQLVNKLEGNPFFNVTSITDADFNADDQLLHGKANVVLDVPQNFERDLKRNNSASLQLRVDAINGMAAELTWSYMNSLIRSYNNNIRANWMGISKFDPPQKIVVSQRYWYNPTLIYAFYMAPGVLVILVTLIGMFLSAVNLVREKEIGTMEQLNVTPIKKYQFIAAKMIPFLVIALLVLSFGLLIAKLVFNLPFRGNIFVLYGFTTVFLLGVMGLGLLISVVSDTQQQVFFVSYFFLLVFILMSGLFTPVESMPKWAQWLDHLNPLYYMMKVIRNVVLKGSGFFDLKYEFLSMLGYGVAMFSLAVMRYRKTA</sequence>
<keyword evidence="7 8" id="KW-0472">Membrane</keyword>
<evidence type="ECO:0000256" key="2">
    <source>
        <dbReference type="ARBA" id="ARBA00007783"/>
    </source>
</evidence>
<dbReference type="Gene3D" id="3.40.1710.10">
    <property type="entry name" value="abc type-2 transporter like domain"/>
    <property type="match status" value="1"/>
</dbReference>
<gene>
    <name evidence="10" type="ORF">PbJCM13498_08430</name>
</gene>
<evidence type="ECO:0000313" key="11">
    <source>
        <dbReference type="Proteomes" id="UP000391834"/>
    </source>
</evidence>
<dbReference type="OrthoDB" id="9808686at2"/>